<evidence type="ECO:0000313" key="1">
    <source>
        <dbReference type="EMBL" id="DAD94015.1"/>
    </source>
</evidence>
<reference evidence="1" key="1">
    <citation type="journal article" date="2021" name="Proc. Natl. Acad. Sci. U.S.A.">
        <title>A Catalog of Tens of Thousands of Viruses from Human Metagenomes Reveals Hidden Associations with Chronic Diseases.</title>
        <authorList>
            <person name="Tisza M.J."/>
            <person name="Buck C.B."/>
        </authorList>
    </citation>
    <scope>NUCLEOTIDE SEQUENCE</scope>
    <source>
        <strain evidence="1">Ctgu013</strain>
    </source>
</reference>
<proteinExistence type="predicted"/>
<protein>
    <submittedName>
        <fullName evidence="1">Uncharacterized protein</fullName>
    </submittedName>
</protein>
<accession>A0A8S5NI36</accession>
<dbReference type="EMBL" id="BK015171">
    <property type="protein sequence ID" value="DAD94015.1"/>
    <property type="molecule type" value="Genomic_DNA"/>
</dbReference>
<organism evidence="1">
    <name type="scientific">Siphoviridae sp. ctgu013</name>
    <dbReference type="NCBI Taxonomy" id="2826421"/>
    <lineage>
        <taxon>Viruses</taxon>
        <taxon>Duplodnaviria</taxon>
        <taxon>Heunggongvirae</taxon>
        <taxon>Uroviricota</taxon>
        <taxon>Caudoviricetes</taxon>
    </lineage>
</organism>
<sequence>MVKSRRLFYFARKLKSAIKSNKNRIFHLILLTKTCII</sequence>
<name>A0A8S5NI36_9CAUD</name>